<dbReference type="Gene3D" id="2.150.10.10">
    <property type="entry name" value="Serralysin-like metalloprotease, C-terminal"/>
    <property type="match status" value="1"/>
</dbReference>
<dbReference type="AlphaFoldDB" id="A0A923M8D9"/>
<comment type="caution">
    <text evidence="1">The sequence shown here is derived from an EMBL/GenBank/DDBJ whole genome shotgun (WGS) entry which is preliminary data.</text>
</comment>
<reference evidence="1" key="1">
    <citation type="submission" date="2020-08" db="EMBL/GenBank/DDBJ databases">
        <title>Ramlibacter sp. GTP1 16S ribosomal RNA gene genome sequencing and assembly.</title>
        <authorList>
            <person name="Kang M."/>
        </authorList>
    </citation>
    <scope>NUCLEOTIDE SEQUENCE</scope>
    <source>
        <strain evidence="1">GTP1</strain>
    </source>
</reference>
<gene>
    <name evidence="1" type="ORF">H8R02_09790</name>
</gene>
<name>A0A923M8D9_9BURK</name>
<keyword evidence="2" id="KW-1185">Reference proteome</keyword>
<dbReference type="PRINTS" id="PR00313">
    <property type="entry name" value="CABNDNGRPT"/>
</dbReference>
<dbReference type="EMBL" id="JACORU010000003">
    <property type="protein sequence ID" value="MBC5764741.1"/>
    <property type="molecule type" value="Genomic_DNA"/>
</dbReference>
<accession>A0A923M8D9</accession>
<dbReference type="Pfam" id="PF00353">
    <property type="entry name" value="HemolysinCabind"/>
    <property type="match status" value="4"/>
</dbReference>
<dbReference type="InterPro" id="IPR001343">
    <property type="entry name" value="Hemolysn_Ca-bd"/>
</dbReference>
<organism evidence="1 2">
    <name type="scientific">Ramlibacter albus</name>
    <dbReference type="NCBI Taxonomy" id="2079448"/>
    <lineage>
        <taxon>Bacteria</taxon>
        <taxon>Pseudomonadati</taxon>
        <taxon>Pseudomonadota</taxon>
        <taxon>Betaproteobacteria</taxon>
        <taxon>Burkholderiales</taxon>
        <taxon>Comamonadaceae</taxon>
        <taxon>Ramlibacter</taxon>
    </lineage>
</organism>
<proteinExistence type="predicted"/>
<protein>
    <recommendedName>
        <fullName evidence="3">Calcium-binding protein</fullName>
    </recommendedName>
</protein>
<evidence type="ECO:0008006" key="3">
    <source>
        <dbReference type="Google" id="ProtNLM"/>
    </source>
</evidence>
<dbReference type="Proteomes" id="UP000596827">
    <property type="component" value="Unassembled WGS sequence"/>
</dbReference>
<sequence>MPAQIFGAPAAAVQLYIAFYGQAPSNPIYNNLIGVAGASSTLNLALTIGNQFATVSDSLLATSVLTNLGITATTIPAASYTALQTALTQAFAAYPTQRGIVVLNAMNILTTLETDATFGTVAQTFNQSVTNAYVYASNPNNVQTQTLGSITTTSPLTVNAGDIVTGTSGNDNINGNLFFNTPSGTFFQTINTGDTVNGGAGTDTLNAGFNNGAAQTISATLTSIENLAVNATAAGATTLDMTNGTGLTSVSVANGAAGGDITLTNLGTVLSSISLNATQSGLIVTNTAASIAGTADTVAVNLSQAATLVPGFIPLSLAGYEIVNVTTTGPSTNRINVDGYSAGATFNVSGTRSLSLSSGVSTNQLTVDATGMTGTGTLTVNASGAANNVRMTGSANGDTLTLGANYTTADTYNGAAGNDTISMNAVSAVNVTSNQTNLSNLEILSLATDVNATGAAATNVYLPVAFGGATQLTLAATGTAGYTVNYGAGTAGLNLRAGQAGTATVNSSGSATNDVLNLNLGVADTTGSLAYNTIASTGFETINVASNGALGATNTLGTITLTATAAPEVVNFTGANNVTVGAVTADQINASALTGSLNMTAASFSAGLAAGVAVTNNGVQITGGAAADTLFGSDGADQIVGGAGADRILFGTNVSQGDIVTGGDGADQFRFTSKVQSSGTAQIVKITDFVAGTDKIGLVGAAAADFTGTALTGVTMAATTTITTADTLTQVYASAGAAAGGAAATPAAKLVVVSAGLAAGTYLAIDMNNDGTITAAGGDMLINITGVTGTVTASDFVFV</sequence>
<dbReference type="GO" id="GO:0005509">
    <property type="term" value="F:calcium ion binding"/>
    <property type="evidence" value="ECO:0007669"/>
    <property type="project" value="InterPro"/>
</dbReference>
<dbReference type="InterPro" id="IPR011049">
    <property type="entry name" value="Serralysin-like_metalloprot_C"/>
</dbReference>
<dbReference type="PROSITE" id="PS00330">
    <property type="entry name" value="HEMOLYSIN_CALCIUM"/>
    <property type="match status" value="1"/>
</dbReference>
<evidence type="ECO:0000313" key="2">
    <source>
        <dbReference type="Proteomes" id="UP000596827"/>
    </source>
</evidence>
<evidence type="ECO:0000313" key="1">
    <source>
        <dbReference type="EMBL" id="MBC5764741.1"/>
    </source>
</evidence>
<dbReference type="SUPFAM" id="SSF51120">
    <property type="entry name" value="beta-Roll"/>
    <property type="match status" value="1"/>
</dbReference>
<dbReference type="RefSeq" id="WP_187081216.1">
    <property type="nucleotide sequence ID" value="NZ_JACORU010000003.1"/>
</dbReference>
<dbReference type="InterPro" id="IPR018511">
    <property type="entry name" value="Hemolysin-typ_Ca-bd_CS"/>
</dbReference>